<dbReference type="AlphaFoldDB" id="Q23G36"/>
<keyword evidence="1" id="KW-0418">Kinase</keyword>
<sequence length="355" mass="40535">MNKLDHWKKTIQKNCKPASQALSIFIPANSNLGVEGCFGISEALKNVQNLKKLSLEIREYNKLGIQGFQILGKALSVYEFQELQLIFASEIGLDDQAVKEFFQQLNTTKSLLQFELEIQEDNGGYNHTELSGKYIRDFLKKQGNLQTLKIRYYDSFGNGGLQFVVEGIKELKQVNYLQFMTKSSSVSLKGIQNFFSQLQSMQGLQKLQLSLQTSMHIDNKQQKKGVNINGVKPICELLSKLPLITNLELEIPQGYKVNQEDSQLLGVILSEQTKLKSLTLVIFDFLNAGQQGMRDLIRGISRCSRLIKLNIFIDKFHASYSNKKVKNQLLHGLRLVNYKQYLSHIQYQQVQTTLQ</sequence>
<keyword evidence="2" id="KW-1185">Reference proteome</keyword>
<dbReference type="Proteomes" id="UP000009168">
    <property type="component" value="Unassembled WGS sequence"/>
</dbReference>
<dbReference type="GeneID" id="7834409"/>
<dbReference type="Gene3D" id="3.80.10.10">
    <property type="entry name" value="Ribonuclease Inhibitor"/>
    <property type="match status" value="2"/>
</dbReference>
<dbReference type="InParanoid" id="Q23G36"/>
<evidence type="ECO:0000313" key="2">
    <source>
        <dbReference type="Proteomes" id="UP000009168"/>
    </source>
</evidence>
<dbReference type="GO" id="GO:0016301">
    <property type="term" value="F:kinase activity"/>
    <property type="evidence" value="ECO:0007669"/>
    <property type="project" value="UniProtKB-KW"/>
</dbReference>
<dbReference type="RefSeq" id="XP_001015669.2">
    <property type="nucleotide sequence ID" value="XM_001015669.2"/>
</dbReference>
<accession>Q23G36</accession>
<protein>
    <submittedName>
        <fullName evidence="1">Kinase domain protein, putative</fullName>
    </submittedName>
</protein>
<organism evidence="1 2">
    <name type="scientific">Tetrahymena thermophila (strain SB210)</name>
    <dbReference type="NCBI Taxonomy" id="312017"/>
    <lineage>
        <taxon>Eukaryota</taxon>
        <taxon>Sar</taxon>
        <taxon>Alveolata</taxon>
        <taxon>Ciliophora</taxon>
        <taxon>Intramacronucleata</taxon>
        <taxon>Oligohymenophorea</taxon>
        <taxon>Hymenostomatida</taxon>
        <taxon>Tetrahymenina</taxon>
        <taxon>Tetrahymenidae</taxon>
        <taxon>Tetrahymena</taxon>
    </lineage>
</organism>
<dbReference type="KEGG" id="tet:TTHERM_00077280"/>
<keyword evidence="1" id="KW-0808">Transferase</keyword>
<dbReference type="EMBL" id="GG662704">
    <property type="protein sequence ID" value="EAR95424.2"/>
    <property type="molecule type" value="Genomic_DNA"/>
</dbReference>
<name>Q23G36_TETTS</name>
<dbReference type="InterPro" id="IPR032675">
    <property type="entry name" value="LRR_dom_sf"/>
</dbReference>
<dbReference type="HOGENOM" id="CLU_1707825_0_0_1"/>
<proteinExistence type="predicted"/>
<dbReference type="SUPFAM" id="SSF52047">
    <property type="entry name" value="RNI-like"/>
    <property type="match status" value="1"/>
</dbReference>
<gene>
    <name evidence="1" type="ORF">TTHERM_00077280</name>
</gene>
<evidence type="ECO:0000313" key="1">
    <source>
        <dbReference type="EMBL" id="EAR95424.2"/>
    </source>
</evidence>
<reference evidence="2" key="1">
    <citation type="journal article" date="2006" name="PLoS Biol.">
        <title>Macronuclear genome sequence of the ciliate Tetrahymena thermophila, a model eukaryote.</title>
        <authorList>
            <person name="Eisen J.A."/>
            <person name="Coyne R.S."/>
            <person name="Wu M."/>
            <person name="Wu D."/>
            <person name="Thiagarajan M."/>
            <person name="Wortman J.R."/>
            <person name="Badger J.H."/>
            <person name="Ren Q."/>
            <person name="Amedeo P."/>
            <person name="Jones K.M."/>
            <person name="Tallon L.J."/>
            <person name="Delcher A.L."/>
            <person name="Salzberg S.L."/>
            <person name="Silva J.C."/>
            <person name="Haas B.J."/>
            <person name="Majoros W.H."/>
            <person name="Farzad M."/>
            <person name="Carlton J.M."/>
            <person name="Smith R.K. Jr."/>
            <person name="Garg J."/>
            <person name="Pearlman R.E."/>
            <person name="Karrer K.M."/>
            <person name="Sun L."/>
            <person name="Manning G."/>
            <person name="Elde N.C."/>
            <person name="Turkewitz A.P."/>
            <person name="Asai D.J."/>
            <person name="Wilkes D.E."/>
            <person name="Wang Y."/>
            <person name="Cai H."/>
            <person name="Collins K."/>
            <person name="Stewart B.A."/>
            <person name="Lee S.R."/>
            <person name="Wilamowska K."/>
            <person name="Weinberg Z."/>
            <person name="Ruzzo W.L."/>
            <person name="Wloga D."/>
            <person name="Gaertig J."/>
            <person name="Frankel J."/>
            <person name="Tsao C.-C."/>
            <person name="Gorovsky M.A."/>
            <person name="Keeling P.J."/>
            <person name="Waller R.F."/>
            <person name="Patron N.J."/>
            <person name="Cherry J.M."/>
            <person name="Stover N.A."/>
            <person name="Krieger C.J."/>
            <person name="del Toro C."/>
            <person name="Ryder H.F."/>
            <person name="Williamson S.C."/>
            <person name="Barbeau R.A."/>
            <person name="Hamilton E.P."/>
            <person name="Orias E."/>
        </authorList>
    </citation>
    <scope>NUCLEOTIDE SEQUENCE [LARGE SCALE GENOMIC DNA]</scope>
    <source>
        <strain evidence="2">SB210</strain>
    </source>
</reference>